<sequence length="67" mass="7465">MLLRGGILGRQLLVCKDPSILPVDALELFSHSNLIVGLFKEEEGKVLSDDIDDEIYCTLTIAYGEFH</sequence>
<dbReference type="Proteomes" id="UP001164929">
    <property type="component" value="Chromosome 1"/>
</dbReference>
<gene>
    <name evidence="1" type="ORF">NC653_000704</name>
</gene>
<protein>
    <submittedName>
        <fullName evidence="1">Uncharacterized protein</fullName>
    </submittedName>
</protein>
<organism evidence="1 2">
    <name type="scientific">Populus alba x Populus x berolinensis</name>
    <dbReference type="NCBI Taxonomy" id="444605"/>
    <lineage>
        <taxon>Eukaryota</taxon>
        <taxon>Viridiplantae</taxon>
        <taxon>Streptophyta</taxon>
        <taxon>Embryophyta</taxon>
        <taxon>Tracheophyta</taxon>
        <taxon>Spermatophyta</taxon>
        <taxon>Magnoliopsida</taxon>
        <taxon>eudicotyledons</taxon>
        <taxon>Gunneridae</taxon>
        <taxon>Pentapetalae</taxon>
        <taxon>rosids</taxon>
        <taxon>fabids</taxon>
        <taxon>Malpighiales</taxon>
        <taxon>Salicaceae</taxon>
        <taxon>Saliceae</taxon>
        <taxon>Populus</taxon>
    </lineage>
</organism>
<name>A0AAD6WF48_9ROSI</name>
<dbReference type="EMBL" id="JAQIZT010000001">
    <property type="protein sequence ID" value="KAJ7010057.1"/>
    <property type="molecule type" value="Genomic_DNA"/>
</dbReference>
<comment type="caution">
    <text evidence="1">The sequence shown here is derived from an EMBL/GenBank/DDBJ whole genome shotgun (WGS) entry which is preliminary data.</text>
</comment>
<dbReference type="AlphaFoldDB" id="A0AAD6WF48"/>
<proteinExistence type="predicted"/>
<reference evidence="1 2" key="1">
    <citation type="journal article" date="2023" name="Mol. Ecol. Resour.">
        <title>Chromosome-level genome assembly of a triploid poplar Populus alba 'Berolinensis'.</title>
        <authorList>
            <person name="Chen S."/>
            <person name="Yu Y."/>
            <person name="Wang X."/>
            <person name="Wang S."/>
            <person name="Zhang T."/>
            <person name="Zhou Y."/>
            <person name="He R."/>
            <person name="Meng N."/>
            <person name="Wang Y."/>
            <person name="Liu W."/>
            <person name="Liu Z."/>
            <person name="Liu J."/>
            <person name="Guo Q."/>
            <person name="Huang H."/>
            <person name="Sederoff R.R."/>
            <person name="Wang G."/>
            <person name="Qu G."/>
            <person name="Chen S."/>
        </authorList>
    </citation>
    <scope>NUCLEOTIDE SEQUENCE [LARGE SCALE GENOMIC DNA]</scope>
    <source>
        <strain evidence="1">SC-2020</strain>
    </source>
</reference>
<accession>A0AAD6WF48</accession>
<keyword evidence="2" id="KW-1185">Reference proteome</keyword>
<evidence type="ECO:0000313" key="1">
    <source>
        <dbReference type="EMBL" id="KAJ7010057.1"/>
    </source>
</evidence>
<evidence type="ECO:0000313" key="2">
    <source>
        <dbReference type="Proteomes" id="UP001164929"/>
    </source>
</evidence>